<evidence type="ECO:0000313" key="1">
    <source>
        <dbReference type="EMBL" id="KOX69142.1"/>
    </source>
</evidence>
<evidence type="ECO:0000313" key="2">
    <source>
        <dbReference type="Proteomes" id="UP000053105"/>
    </source>
</evidence>
<sequence length="236" mass="27542">MTQFNIPGGHYPPFNQKTVLVNGRQTKEDKIVRYTHPSRILEILKKYASLGLSVITTRDKTFLFESMFPQDSHKNAKDPIRLYKQLYKHDCTKKKRKKGKIDYMFHDAETTSLNEALFSPRRRNTSYTLNCTVREKIRFKTWRDRVTSLGGNSTSSKTGSNQLHLRTPPYSYFVRAHSFQFFTFASFVRFPCVLLILESIYGCVIDMANQRVGVKNNASVLRDTRDFPIDRRDDYG</sequence>
<gene>
    <name evidence="1" type="ORF">WN51_06201</name>
</gene>
<dbReference type="AlphaFoldDB" id="A0A0N0BCK6"/>
<organism evidence="1 2">
    <name type="scientific">Melipona quadrifasciata</name>
    <dbReference type="NCBI Taxonomy" id="166423"/>
    <lineage>
        <taxon>Eukaryota</taxon>
        <taxon>Metazoa</taxon>
        <taxon>Ecdysozoa</taxon>
        <taxon>Arthropoda</taxon>
        <taxon>Hexapoda</taxon>
        <taxon>Insecta</taxon>
        <taxon>Pterygota</taxon>
        <taxon>Neoptera</taxon>
        <taxon>Endopterygota</taxon>
        <taxon>Hymenoptera</taxon>
        <taxon>Apocrita</taxon>
        <taxon>Aculeata</taxon>
        <taxon>Apoidea</taxon>
        <taxon>Anthophila</taxon>
        <taxon>Apidae</taxon>
        <taxon>Melipona</taxon>
    </lineage>
</organism>
<reference evidence="1 2" key="1">
    <citation type="submission" date="2015-07" db="EMBL/GenBank/DDBJ databases">
        <title>The genome of Melipona quadrifasciata.</title>
        <authorList>
            <person name="Pan H."/>
            <person name="Kapheim K."/>
        </authorList>
    </citation>
    <scope>NUCLEOTIDE SEQUENCE [LARGE SCALE GENOMIC DNA]</scope>
    <source>
        <strain evidence="1">0111107301</strain>
        <tissue evidence="1">Whole body</tissue>
    </source>
</reference>
<dbReference type="EMBL" id="KQ435899">
    <property type="protein sequence ID" value="KOX69142.1"/>
    <property type="molecule type" value="Genomic_DNA"/>
</dbReference>
<protein>
    <submittedName>
        <fullName evidence="1">Uncharacterized protein</fullName>
    </submittedName>
</protein>
<keyword evidence="2" id="KW-1185">Reference proteome</keyword>
<proteinExistence type="predicted"/>
<accession>A0A0N0BCK6</accession>
<dbReference type="Proteomes" id="UP000053105">
    <property type="component" value="Unassembled WGS sequence"/>
</dbReference>
<name>A0A0N0BCK6_9HYME</name>